<dbReference type="Pfam" id="PF00931">
    <property type="entry name" value="NB-ARC"/>
    <property type="match status" value="1"/>
</dbReference>
<keyword evidence="5" id="KW-0547">Nucleotide-binding</keyword>
<feature type="domain" description="FAS1" evidence="9">
    <location>
        <begin position="521"/>
        <end position="652"/>
    </location>
</feature>
<dbReference type="Proteomes" id="UP000593564">
    <property type="component" value="Unassembled WGS sequence"/>
</dbReference>
<dbReference type="Gene3D" id="1.10.8.430">
    <property type="entry name" value="Helical domain of apoptotic protease-activating factors"/>
    <property type="match status" value="1"/>
</dbReference>
<feature type="signal peptide" evidence="8">
    <location>
        <begin position="1"/>
        <end position="26"/>
    </location>
</feature>
<keyword evidence="4" id="KW-0677">Repeat</keyword>
<keyword evidence="8" id="KW-0732">Signal</keyword>
<dbReference type="PANTHER" id="PTHR33985">
    <property type="entry name" value="OS02G0491300 PROTEIN-RELATED"/>
    <property type="match status" value="1"/>
</dbReference>
<keyword evidence="6" id="KW-0611">Plant defense</keyword>
<protein>
    <recommendedName>
        <fullName evidence="9">FAS1 domain-containing protein</fullName>
    </recommendedName>
</protein>
<evidence type="ECO:0000313" key="11">
    <source>
        <dbReference type="Proteomes" id="UP000593564"/>
    </source>
</evidence>
<evidence type="ECO:0000256" key="2">
    <source>
        <dbReference type="ARBA" id="ARBA00008894"/>
    </source>
</evidence>
<evidence type="ECO:0000256" key="7">
    <source>
        <dbReference type="ARBA" id="ARBA00022840"/>
    </source>
</evidence>
<dbReference type="SUPFAM" id="SSF52058">
    <property type="entry name" value="L domain-like"/>
    <property type="match status" value="1"/>
</dbReference>
<dbReference type="Gene3D" id="1.10.10.10">
    <property type="entry name" value="Winged helix-like DNA-binding domain superfamily/Winged helix DNA-binding domain"/>
    <property type="match status" value="1"/>
</dbReference>
<dbReference type="PROSITE" id="PS51450">
    <property type="entry name" value="LRR"/>
    <property type="match status" value="1"/>
</dbReference>
<dbReference type="InterPro" id="IPR038005">
    <property type="entry name" value="RX-like_CC"/>
</dbReference>
<dbReference type="Gene3D" id="3.40.50.300">
    <property type="entry name" value="P-loop containing nucleotide triphosphate hydrolases"/>
    <property type="match status" value="1"/>
</dbReference>
<reference evidence="11" key="1">
    <citation type="journal article" date="2020" name="Nat. Commun.">
        <title>Genome assembly of wild tea tree DASZ reveals pedigree and selection history of tea varieties.</title>
        <authorList>
            <person name="Zhang W."/>
            <person name="Zhang Y."/>
            <person name="Qiu H."/>
            <person name="Guo Y."/>
            <person name="Wan H."/>
            <person name="Zhang X."/>
            <person name="Scossa F."/>
            <person name="Alseekh S."/>
            <person name="Zhang Q."/>
            <person name="Wang P."/>
            <person name="Xu L."/>
            <person name="Schmidt M.H."/>
            <person name="Jia X."/>
            <person name="Li D."/>
            <person name="Zhu A."/>
            <person name="Guo F."/>
            <person name="Chen W."/>
            <person name="Ni D."/>
            <person name="Usadel B."/>
            <person name="Fernie A.R."/>
            <person name="Wen W."/>
        </authorList>
    </citation>
    <scope>NUCLEOTIDE SEQUENCE [LARGE SCALE GENOMIC DNA]</scope>
    <source>
        <strain evidence="11">cv. G240</strain>
    </source>
</reference>
<dbReference type="InterPro" id="IPR041118">
    <property type="entry name" value="Rx_N"/>
</dbReference>
<dbReference type="InterPro" id="IPR032675">
    <property type="entry name" value="LRR_dom_sf"/>
</dbReference>
<dbReference type="Gene3D" id="1.20.5.4130">
    <property type="match status" value="1"/>
</dbReference>
<dbReference type="Pfam" id="PF23559">
    <property type="entry name" value="WHD_DRP"/>
    <property type="match status" value="1"/>
</dbReference>
<dbReference type="GO" id="GO:0051607">
    <property type="term" value="P:defense response to virus"/>
    <property type="evidence" value="ECO:0007669"/>
    <property type="project" value="UniProtKB-ARBA"/>
</dbReference>
<dbReference type="PRINTS" id="PR00364">
    <property type="entry name" value="DISEASERSIST"/>
</dbReference>
<dbReference type="FunFam" id="3.40.50.300:FF:001091">
    <property type="entry name" value="Probable disease resistance protein At1g61300"/>
    <property type="match status" value="1"/>
</dbReference>
<evidence type="ECO:0000256" key="4">
    <source>
        <dbReference type="ARBA" id="ARBA00022737"/>
    </source>
</evidence>
<dbReference type="GO" id="GO:0043531">
    <property type="term" value="F:ADP binding"/>
    <property type="evidence" value="ECO:0007669"/>
    <property type="project" value="InterPro"/>
</dbReference>
<reference evidence="10 11" key="2">
    <citation type="submission" date="2020-07" db="EMBL/GenBank/DDBJ databases">
        <title>Genome assembly of wild tea tree DASZ reveals pedigree and selection history of tea varieties.</title>
        <authorList>
            <person name="Zhang W."/>
        </authorList>
    </citation>
    <scope>NUCLEOTIDE SEQUENCE [LARGE SCALE GENOMIC DNA]</scope>
    <source>
        <strain evidence="11">cv. G240</strain>
        <tissue evidence="10">Leaf</tissue>
    </source>
</reference>
<dbReference type="Pfam" id="PF18052">
    <property type="entry name" value="Rx_N"/>
    <property type="match status" value="1"/>
</dbReference>
<dbReference type="SUPFAM" id="SSF52540">
    <property type="entry name" value="P-loop containing nucleoside triphosphate hydrolases"/>
    <property type="match status" value="1"/>
</dbReference>
<dbReference type="InterPro" id="IPR001611">
    <property type="entry name" value="Leu-rich_rpt"/>
</dbReference>
<dbReference type="InterPro" id="IPR036388">
    <property type="entry name" value="WH-like_DNA-bd_sf"/>
</dbReference>
<evidence type="ECO:0000256" key="5">
    <source>
        <dbReference type="ARBA" id="ARBA00022741"/>
    </source>
</evidence>
<organism evidence="10 11">
    <name type="scientific">Camellia sinensis</name>
    <name type="common">Tea plant</name>
    <name type="synonym">Thea sinensis</name>
    <dbReference type="NCBI Taxonomy" id="4442"/>
    <lineage>
        <taxon>Eukaryota</taxon>
        <taxon>Viridiplantae</taxon>
        <taxon>Streptophyta</taxon>
        <taxon>Embryophyta</taxon>
        <taxon>Tracheophyta</taxon>
        <taxon>Spermatophyta</taxon>
        <taxon>Magnoliopsida</taxon>
        <taxon>eudicotyledons</taxon>
        <taxon>Gunneridae</taxon>
        <taxon>Pentapetalae</taxon>
        <taxon>asterids</taxon>
        <taxon>Ericales</taxon>
        <taxon>Theaceae</taxon>
        <taxon>Camellia</taxon>
    </lineage>
</organism>
<proteinExistence type="inferred from homology"/>
<gene>
    <name evidence="10" type="ORF">HYC85_014380</name>
</gene>
<feature type="chain" id="PRO_5029843512" description="FAS1 domain-containing protein" evidence="8">
    <location>
        <begin position="27"/>
        <end position="1349"/>
    </location>
</feature>
<dbReference type="PANTHER" id="PTHR33985:SF19">
    <property type="entry name" value="FASCICLIN-LIKE ARABINOGALACTAN PROTEIN 21"/>
    <property type="match status" value="1"/>
</dbReference>
<dbReference type="InterPro" id="IPR027417">
    <property type="entry name" value="P-loop_NTPase"/>
</dbReference>
<feature type="domain" description="FAS1" evidence="9">
    <location>
        <begin position="203"/>
        <end position="330"/>
    </location>
</feature>
<dbReference type="InterPro" id="IPR002182">
    <property type="entry name" value="NB-ARC"/>
</dbReference>
<dbReference type="Pfam" id="PF02469">
    <property type="entry name" value="Fasciclin"/>
    <property type="match status" value="2"/>
</dbReference>
<dbReference type="SMART" id="SM00554">
    <property type="entry name" value="FAS1"/>
    <property type="match status" value="4"/>
</dbReference>
<dbReference type="InterPro" id="IPR000782">
    <property type="entry name" value="FAS1_domain"/>
</dbReference>
<sequence>MKNKNFILQKVNLVLAIMAISASTHSTPNNSIPLNQTIIPHHLSFNASRALRHHGFNAIATLLQIYPEIFLSSPQSTIFAIPDTAISNASAHPNMLKQLIKYHTSPSKLPIHELLKKPQGTCLTTLVHQKNIAITKIDPKQGSIEINNVLISHPDLFLERPISIHGVLAPFSSLLGFDRDWEITQSPTCESKNSSESKNMVEWTHMVRLLSSNGFVSFAIGLHSVLDGILQDHPGLNSVTIFAPPEFIFVASSWPLLDRIVRFHMVPERFTFSELASLPEKSSLRTLVSDRKLVITTNSKRGLTINGVEIAAPDIFSSEHFVIHGISRAFMVLAIMAISASTHSTPNNSIPLNQTIIPHHLSFNASRALRHHGFNAIATLLQIYPEIFLSSPQSTIFAIPDTAISNASAHPNMLKQLIKYHTSPSKLPIHELLKKPQGTCLTTLVHQKNIAITKIDPKQGSIEINNVLISHPDLFLERPISIHGVLAPFSSLLGFDRDWEITQSPICESKNSSESKNMVEWTHMVRLLSSNGFVSSAIGLHSVLDGILQDHPGLNSVTIFAPPEFIFVASSWPLLDRIVRFHMVPERFTFSELASLPEKSSLRTLVSDRKLVITTNSKRGLTINGVEIAAPDIFSSELFVIHGISRAFSKMKIPDPVVNVLVQDLIHQLYTESNYILEFQTHFAEMKTQLNHMQSFISDANNIKEKHKTVKTTLIDLRELTYEADDLLIDCLIRADYHTRRVSSSCYHRFSLRQIYFHYQTGKKLSGINNRIAKMRTNLSDYVTPILGRSSDEDAGNRTIRWTSQVYDQSGIVGLTEDNSRIKGWILANNEVLHRVGIVGMGGLGKTTIAQKIFNDTHVIARFEKRIWVSISQTFSELDIMKSILRQVREDDSGSDTGEMLHRIYQLLSHKSYLIVMDDVWSTANGWWDRISNGLPKTPGHSSCIIITSRNEEVAKNMGVVDARIHRPRLLDEEESWSLFCKVAFMATKGICKNLQIEGIGKEIVKKCQGLPLAIKTTGGLLYSKTSFSEWKRICDNFHEKLVTEGNSSVMASLQLSYDELPAHLKHCILCFSIYPEDHETNVEQLVRWWIGEGFVHERRSETATETAYRFLSELIGRCLVEVMRMRSYDGRVYSCKMHDMVRDLTIRIAREEAFTSFDDGGRQIPTMDSRRLGVTNEMKFHFLENNSKIRALLLMDSRSIRLKSNAGLAKIMSLRVLDLSHVKLESIRVYDFWRWISSLKRLSCLNLCDVASLIEVPDSIGKLWNLQILILAECRLCLKFLPRLQVEWSRVQSVMPSLRYLEVSHCYMLQSFPCDVVNLGSWTKRDEESEDGNLVVDTINAQKSVMNN</sequence>
<dbReference type="InterPro" id="IPR052806">
    <property type="entry name" value="Fasciclin-like_AGP"/>
</dbReference>
<name>A0A7J7H614_CAMSI</name>
<dbReference type="FunFam" id="1.10.10.10:FF:000322">
    <property type="entry name" value="Probable disease resistance protein At1g63360"/>
    <property type="match status" value="1"/>
</dbReference>
<dbReference type="Gene3D" id="2.30.180.10">
    <property type="entry name" value="FAS1 domain"/>
    <property type="match status" value="2"/>
</dbReference>
<keyword evidence="3" id="KW-0433">Leucine-rich repeat</keyword>
<dbReference type="SUPFAM" id="SSF82153">
    <property type="entry name" value="FAS1 domain"/>
    <property type="match status" value="4"/>
</dbReference>
<comment type="similarity">
    <text evidence="1">Belongs to the fasciclin-like AGP family.</text>
</comment>
<accession>A0A7J7H614</accession>
<evidence type="ECO:0000256" key="1">
    <source>
        <dbReference type="ARBA" id="ARBA00007843"/>
    </source>
</evidence>
<dbReference type="EMBL" id="JACBKZ010000006">
    <property type="protein sequence ID" value="KAF5948423.1"/>
    <property type="molecule type" value="Genomic_DNA"/>
</dbReference>
<comment type="similarity">
    <text evidence="2">Belongs to the disease resistance NB-LRR family.</text>
</comment>
<comment type="caution">
    <text evidence="10">The sequence shown here is derived from an EMBL/GenBank/DDBJ whole genome shotgun (WGS) entry which is preliminary data.</text>
</comment>
<dbReference type="CDD" id="cd14798">
    <property type="entry name" value="RX-CC_like"/>
    <property type="match status" value="1"/>
</dbReference>
<evidence type="ECO:0000256" key="8">
    <source>
        <dbReference type="SAM" id="SignalP"/>
    </source>
</evidence>
<evidence type="ECO:0000256" key="3">
    <source>
        <dbReference type="ARBA" id="ARBA00022614"/>
    </source>
</evidence>
<dbReference type="InterPro" id="IPR042197">
    <property type="entry name" value="Apaf_helical"/>
</dbReference>
<evidence type="ECO:0000259" key="9">
    <source>
        <dbReference type="PROSITE" id="PS50213"/>
    </source>
</evidence>
<dbReference type="Gene3D" id="3.80.10.10">
    <property type="entry name" value="Ribonuclease Inhibitor"/>
    <property type="match status" value="1"/>
</dbReference>
<dbReference type="PROSITE" id="PS50213">
    <property type="entry name" value="FAS1"/>
    <property type="match status" value="2"/>
</dbReference>
<evidence type="ECO:0000256" key="6">
    <source>
        <dbReference type="ARBA" id="ARBA00022821"/>
    </source>
</evidence>
<evidence type="ECO:0000313" key="10">
    <source>
        <dbReference type="EMBL" id="KAF5948423.1"/>
    </source>
</evidence>
<dbReference type="InterPro" id="IPR058922">
    <property type="entry name" value="WHD_DRP"/>
</dbReference>
<dbReference type="InterPro" id="IPR036378">
    <property type="entry name" value="FAS1_dom_sf"/>
</dbReference>
<dbReference type="FunFam" id="1.10.8.430:FF:000003">
    <property type="entry name" value="Probable disease resistance protein At5g66910"/>
    <property type="match status" value="1"/>
</dbReference>
<keyword evidence="7" id="KW-0067">ATP-binding</keyword>
<keyword evidence="11" id="KW-1185">Reference proteome</keyword>
<dbReference type="GO" id="GO:0005524">
    <property type="term" value="F:ATP binding"/>
    <property type="evidence" value="ECO:0007669"/>
    <property type="project" value="UniProtKB-KW"/>
</dbReference>